<feature type="compositionally biased region" description="Polar residues" evidence="2">
    <location>
        <begin position="174"/>
        <end position="197"/>
    </location>
</feature>
<gene>
    <name evidence="5" type="ORF">TL16_g00430</name>
</gene>
<reference evidence="6" key="1">
    <citation type="journal article" date="2023" name="Commun. Biol.">
        <title>Genome analysis of Parmales, the sister group of diatoms, reveals the evolutionary specialization of diatoms from phago-mixotrophs to photoautotrophs.</title>
        <authorList>
            <person name="Ban H."/>
            <person name="Sato S."/>
            <person name="Yoshikawa S."/>
            <person name="Yamada K."/>
            <person name="Nakamura Y."/>
            <person name="Ichinomiya M."/>
            <person name="Sato N."/>
            <person name="Blanc-Mathieu R."/>
            <person name="Endo H."/>
            <person name="Kuwata A."/>
            <person name="Ogata H."/>
        </authorList>
    </citation>
    <scope>NUCLEOTIDE SEQUENCE [LARGE SCALE GENOMIC DNA]</scope>
</reference>
<dbReference type="PROSITE" id="PS50102">
    <property type="entry name" value="RRM"/>
    <property type="match status" value="1"/>
</dbReference>
<dbReference type="Proteomes" id="UP001162640">
    <property type="component" value="Unassembled WGS sequence"/>
</dbReference>
<sequence>MITATPGLGKRERSVMQRDQILLEIDVLLDRRSLQPSLEPIQVEYNLLLSSPTLTTSSLSNILSKYQFNLNNNGNGNEQFNRFLEGMVGTGFINLGETTGAPEFIIPASEEKTEVGNNAGVIVGAVIAGVAGIAGSWFFYKWRRDGGSCGDIRGVTFGRGGVGNRNRRNITNNTAQDPPDQTSLDPANHTRAYSSPQLHPPKSSTERDEFDDYKDKKLEVMRDGVGERIGGDVAGMFKRGGGSRLVDRRQHLQSSLNRLVLLVRLSQTSPTSAASCAHKVASYLSLPLSKPLPKTSIIVVGLRKTVTKECIERTFEGYGKIRFCAVASNRRGFALVEFVSGRGVEKVLEKFRKEEIVGEKLCGAKRRAANITIMVVIRLRK</sequence>
<proteinExistence type="predicted"/>
<dbReference type="InterPro" id="IPR000504">
    <property type="entry name" value="RRM_dom"/>
</dbReference>
<protein>
    <recommendedName>
        <fullName evidence="4">RRM domain-containing protein</fullName>
    </recommendedName>
</protein>
<evidence type="ECO:0000256" key="1">
    <source>
        <dbReference type="PROSITE-ProRule" id="PRU00176"/>
    </source>
</evidence>
<evidence type="ECO:0000313" key="5">
    <source>
        <dbReference type="EMBL" id="GMH49043.1"/>
    </source>
</evidence>
<evidence type="ECO:0000256" key="3">
    <source>
        <dbReference type="SAM" id="Phobius"/>
    </source>
</evidence>
<comment type="caution">
    <text evidence="5">The sequence shown here is derived from an EMBL/GenBank/DDBJ whole genome shotgun (WGS) entry which is preliminary data.</text>
</comment>
<accession>A0A9W6ZDD9</accession>
<evidence type="ECO:0000259" key="4">
    <source>
        <dbReference type="PROSITE" id="PS50102"/>
    </source>
</evidence>
<keyword evidence="3" id="KW-0812">Transmembrane</keyword>
<dbReference type="InterPro" id="IPR012677">
    <property type="entry name" value="Nucleotide-bd_a/b_plait_sf"/>
</dbReference>
<evidence type="ECO:0000313" key="6">
    <source>
        <dbReference type="Proteomes" id="UP001162640"/>
    </source>
</evidence>
<keyword evidence="3" id="KW-1133">Transmembrane helix</keyword>
<dbReference type="AlphaFoldDB" id="A0A9W6ZDD9"/>
<feature type="region of interest" description="Disordered" evidence="2">
    <location>
        <begin position="156"/>
        <end position="213"/>
    </location>
</feature>
<keyword evidence="3" id="KW-0472">Membrane</keyword>
<dbReference type="CDD" id="cd00590">
    <property type="entry name" value="RRM_SF"/>
    <property type="match status" value="1"/>
</dbReference>
<dbReference type="Gene3D" id="3.30.70.330">
    <property type="match status" value="1"/>
</dbReference>
<dbReference type="EMBL" id="BLQM01000007">
    <property type="protein sequence ID" value="GMH49043.1"/>
    <property type="molecule type" value="Genomic_DNA"/>
</dbReference>
<organism evidence="5 6">
    <name type="scientific">Triparma laevis f. inornata</name>
    <dbReference type="NCBI Taxonomy" id="1714386"/>
    <lineage>
        <taxon>Eukaryota</taxon>
        <taxon>Sar</taxon>
        <taxon>Stramenopiles</taxon>
        <taxon>Ochrophyta</taxon>
        <taxon>Bolidophyceae</taxon>
        <taxon>Parmales</taxon>
        <taxon>Triparmaceae</taxon>
        <taxon>Triparma</taxon>
    </lineage>
</organism>
<dbReference type="GO" id="GO:0003723">
    <property type="term" value="F:RNA binding"/>
    <property type="evidence" value="ECO:0007669"/>
    <property type="project" value="UniProtKB-UniRule"/>
</dbReference>
<name>A0A9W6ZDD9_9STRA</name>
<dbReference type="SUPFAM" id="SSF54928">
    <property type="entry name" value="RNA-binding domain, RBD"/>
    <property type="match status" value="1"/>
</dbReference>
<feature type="domain" description="RRM" evidence="4">
    <location>
        <begin position="295"/>
        <end position="361"/>
    </location>
</feature>
<feature type="transmembrane region" description="Helical" evidence="3">
    <location>
        <begin position="119"/>
        <end position="140"/>
    </location>
</feature>
<dbReference type="Pfam" id="PF00076">
    <property type="entry name" value="RRM_1"/>
    <property type="match status" value="1"/>
</dbReference>
<keyword evidence="1" id="KW-0694">RNA-binding</keyword>
<dbReference type="InterPro" id="IPR035979">
    <property type="entry name" value="RBD_domain_sf"/>
</dbReference>
<evidence type="ECO:0000256" key="2">
    <source>
        <dbReference type="SAM" id="MobiDB-lite"/>
    </source>
</evidence>
<dbReference type="SMART" id="SM00360">
    <property type="entry name" value="RRM"/>
    <property type="match status" value="1"/>
</dbReference>